<dbReference type="Gene3D" id="2.120.10.30">
    <property type="entry name" value="TolB, C-terminal domain"/>
    <property type="match status" value="3"/>
</dbReference>
<gene>
    <name evidence="2" type="ORF">METZ01_LOCUS18037</name>
</gene>
<dbReference type="EMBL" id="UINC01000952">
    <property type="protein sequence ID" value="SUZ65183.1"/>
    <property type="molecule type" value="Genomic_DNA"/>
</dbReference>
<dbReference type="AlphaFoldDB" id="A0A381PIB1"/>
<dbReference type="PANTHER" id="PTHR36842:SF1">
    <property type="entry name" value="PROTEIN TOLB"/>
    <property type="match status" value="1"/>
</dbReference>
<reference evidence="2" key="1">
    <citation type="submission" date="2018-05" db="EMBL/GenBank/DDBJ databases">
        <authorList>
            <person name="Lanie J.A."/>
            <person name="Ng W.-L."/>
            <person name="Kazmierczak K.M."/>
            <person name="Andrzejewski T.M."/>
            <person name="Davidsen T.M."/>
            <person name="Wayne K.J."/>
            <person name="Tettelin H."/>
            <person name="Glass J.I."/>
            <person name="Rusch D."/>
            <person name="Podicherti R."/>
            <person name="Tsui H.-C.T."/>
            <person name="Winkler M.E."/>
        </authorList>
    </citation>
    <scope>NUCLEOTIDE SEQUENCE</scope>
</reference>
<dbReference type="SUPFAM" id="SSF82171">
    <property type="entry name" value="DPP6 N-terminal domain-like"/>
    <property type="match status" value="1"/>
</dbReference>
<protein>
    <recommendedName>
        <fullName evidence="3">Dipeptidylpeptidase IV N-terminal domain-containing protein</fullName>
    </recommendedName>
</protein>
<organism evidence="2">
    <name type="scientific">marine metagenome</name>
    <dbReference type="NCBI Taxonomy" id="408172"/>
    <lineage>
        <taxon>unclassified sequences</taxon>
        <taxon>metagenomes</taxon>
        <taxon>ecological metagenomes</taxon>
    </lineage>
</organism>
<evidence type="ECO:0000313" key="2">
    <source>
        <dbReference type="EMBL" id="SUZ65183.1"/>
    </source>
</evidence>
<name>A0A381PIB1_9ZZZZ</name>
<accession>A0A381PIB1</accession>
<dbReference type="InterPro" id="IPR011042">
    <property type="entry name" value="6-blade_b-propeller_TolB-like"/>
</dbReference>
<comment type="similarity">
    <text evidence="1">Belongs to the TolB family.</text>
</comment>
<evidence type="ECO:0008006" key="3">
    <source>
        <dbReference type="Google" id="ProtNLM"/>
    </source>
</evidence>
<dbReference type="PANTHER" id="PTHR36842">
    <property type="entry name" value="PROTEIN TOLB HOMOLOG"/>
    <property type="match status" value="1"/>
</dbReference>
<proteinExistence type="inferred from homology"/>
<sequence length="363" mass="42237">MLISVVYSQQDMITSDPFPRWENDVINLLEEIDKNNEYTSANKNFVLKDIKQLTFDGDNGEAYFSSDVTQLIFQSKRSGNECDKLYTISIDGSNLKEFPIQDGAFTCAYYSLNDEFIFFSSTLDDGVECPEIYKHPNPRKYIWPLRNFEIYRWDGDNLKQLTNVPGYNAETTIHPTEKKVIFTSMRDGDIDLYEMDYNGNNVKRITTEFGYDGGAFYSPNGKNIVWRAWYPQNEEEIEKWSLNLKNRYIDAVPLDIYVAKRDGSNKKRLTSNGATNWAPSWHPDGSHIIFSSNMDDWREDYNAFGSNFELYIINIYTLKLTRLTHNDTFDSFPVISKDRKLIFSSNRNAENPRQTNIFIGILD</sequence>
<evidence type="ECO:0000256" key="1">
    <source>
        <dbReference type="ARBA" id="ARBA00009820"/>
    </source>
</evidence>
<dbReference type="InterPro" id="IPR011659">
    <property type="entry name" value="WD40"/>
</dbReference>
<dbReference type="Pfam" id="PF07676">
    <property type="entry name" value="PD40"/>
    <property type="match status" value="4"/>
</dbReference>